<organism evidence="5 6">
    <name type="scientific">Saguinus oedipus</name>
    <name type="common">Cotton-top tamarin</name>
    <name type="synonym">Oedipomidas oedipus</name>
    <dbReference type="NCBI Taxonomy" id="9490"/>
    <lineage>
        <taxon>Eukaryota</taxon>
        <taxon>Metazoa</taxon>
        <taxon>Chordata</taxon>
        <taxon>Craniata</taxon>
        <taxon>Vertebrata</taxon>
        <taxon>Euteleostomi</taxon>
        <taxon>Mammalia</taxon>
        <taxon>Eutheria</taxon>
        <taxon>Euarchontoglires</taxon>
        <taxon>Primates</taxon>
        <taxon>Haplorrhini</taxon>
        <taxon>Platyrrhini</taxon>
        <taxon>Cebidae</taxon>
        <taxon>Callitrichinae</taxon>
        <taxon>Saguinus</taxon>
    </lineage>
</organism>
<keyword evidence="2" id="KW-0689">Ribosomal protein</keyword>
<evidence type="ECO:0000256" key="1">
    <source>
        <dbReference type="ARBA" id="ARBA00006242"/>
    </source>
</evidence>
<keyword evidence="6" id="KW-1185">Reference proteome</keyword>
<dbReference type="PRINTS" id="PR00395">
    <property type="entry name" value="RIBOSOMALS2"/>
</dbReference>
<evidence type="ECO:0000256" key="3">
    <source>
        <dbReference type="ARBA" id="ARBA00023274"/>
    </source>
</evidence>
<evidence type="ECO:0000256" key="2">
    <source>
        <dbReference type="ARBA" id="ARBA00022980"/>
    </source>
</evidence>
<evidence type="ECO:0000313" key="5">
    <source>
        <dbReference type="EMBL" id="KAK2083255.1"/>
    </source>
</evidence>
<dbReference type="InterPro" id="IPR005707">
    <property type="entry name" value="Ribosomal_uS2_euk/arc"/>
</dbReference>
<sequence>MSGALHELQMKEEDIVKFLAAERHLNGTNLDFQMEQHVCKRIRDGIYIKSEEDLEEASAIVAIETPTDASIISSWHTGQWSVLKFAVSTGVTLIAGSFTPGTFTNQIQAAFQEPRLLVVTDPGADH</sequence>
<proteinExistence type="inferred from homology"/>
<protein>
    <recommendedName>
        <fullName evidence="4">40S ribosomal protein SA</fullName>
    </recommendedName>
</protein>
<evidence type="ECO:0000313" key="6">
    <source>
        <dbReference type="Proteomes" id="UP001266305"/>
    </source>
</evidence>
<dbReference type="InterPro" id="IPR023591">
    <property type="entry name" value="Ribosomal_uS2_flav_dom_sf"/>
</dbReference>
<keyword evidence="3" id="KW-0687">Ribonucleoprotein</keyword>
<comment type="caution">
    <text evidence="5">The sequence shown here is derived from an EMBL/GenBank/DDBJ whole genome shotgun (WGS) entry which is preliminary data.</text>
</comment>
<dbReference type="Gene3D" id="3.40.50.10490">
    <property type="entry name" value="Glucose-6-phosphate isomerase like protein, domain 1"/>
    <property type="match status" value="1"/>
</dbReference>
<reference evidence="5 6" key="1">
    <citation type="submission" date="2023-05" db="EMBL/GenBank/DDBJ databases">
        <title>B98-5 Cell Line De Novo Hybrid Assembly: An Optical Mapping Approach.</title>
        <authorList>
            <person name="Kananen K."/>
            <person name="Auerbach J.A."/>
            <person name="Kautto E."/>
            <person name="Blachly J.S."/>
        </authorList>
    </citation>
    <scope>NUCLEOTIDE SEQUENCE [LARGE SCALE GENOMIC DNA]</scope>
    <source>
        <strain evidence="5">B95-8</strain>
        <tissue evidence="5">Cell line</tissue>
    </source>
</reference>
<accession>A0ABQ9TEV8</accession>
<dbReference type="SUPFAM" id="SSF52313">
    <property type="entry name" value="Ribosomal protein S2"/>
    <property type="match status" value="1"/>
</dbReference>
<name>A0ABQ9TEV8_SAGOE</name>
<evidence type="ECO:0000256" key="4">
    <source>
        <dbReference type="ARBA" id="ARBA00035401"/>
    </source>
</evidence>
<gene>
    <name evidence="5" type="ORF">P7K49_038491</name>
</gene>
<comment type="similarity">
    <text evidence="1">Belongs to the universal ribosomal protein uS2 family.</text>
</comment>
<dbReference type="EMBL" id="JASSZA010000023">
    <property type="protein sequence ID" value="KAK2083255.1"/>
    <property type="molecule type" value="Genomic_DNA"/>
</dbReference>
<dbReference type="InterPro" id="IPR001865">
    <property type="entry name" value="Ribosomal_uS2"/>
</dbReference>
<dbReference type="PANTHER" id="PTHR11489">
    <property type="entry name" value="40S RIBOSOMAL PROTEIN SA"/>
    <property type="match status" value="1"/>
</dbReference>
<dbReference type="Proteomes" id="UP001266305">
    <property type="component" value="Unassembled WGS sequence"/>
</dbReference>